<keyword evidence="4 5" id="KW-0472">Membrane</keyword>
<feature type="transmembrane region" description="Helical" evidence="5">
    <location>
        <begin position="12"/>
        <end position="31"/>
    </location>
</feature>
<keyword evidence="9" id="KW-1185">Reference proteome</keyword>
<comment type="subcellular location">
    <subcellularLocation>
        <location evidence="1">Membrane</location>
        <topology evidence="1">Multi-pass membrane protein</topology>
    </subcellularLocation>
</comment>
<dbReference type="Pfam" id="PF04892">
    <property type="entry name" value="VanZ"/>
    <property type="match status" value="1"/>
</dbReference>
<feature type="domain" description="VanZ-like" evidence="6">
    <location>
        <begin position="48"/>
        <end position="189"/>
    </location>
</feature>
<name>A0ABW4E9P8_9LACO</name>
<dbReference type="InterPro" id="IPR010432">
    <property type="entry name" value="RDD"/>
</dbReference>
<keyword evidence="2 5" id="KW-0812">Transmembrane</keyword>
<dbReference type="Pfam" id="PF06271">
    <property type="entry name" value="RDD"/>
    <property type="match status" value="1"/>
</dbReference>
<dbReference type="InterPro" id="IPR006976">
    <property type="entry name" value="VanZ-like"/>
</dbReference>
<dbReference type="InterPro" id="IPR053150">
    <property type="entry name" value="Teicoplanin_resist-assoc"/>
</dbReference>
<evidence type="ECO:0000259" key="6">
    <source>
        <dbReference type="Pfam" id="PF04892"/>
    </source>
</evidence>
<feature type="transmembrane region" description="Helical" evidence="5">
    <location>
        <begin position="218"/>
        <end position="244"/>
    </location>
</feature>
<feature type="transmembrane region" description="Helical" evidence="5">
    <location>
        <begin position="174"/>
        <end position="195"/>
    </location>
</feature>
<feature type="transmembrane region" description="Helical" evidence="5">
    <location>
        <begin position="332"/>
        <end position="353"/>
    </location>
</feature>
<feature type="transmembrane region" description="Helical" evidence="5">
    <location>
        <begin position="38"/>
        <end position="59"/>
    </location>
</feature>
<feature type="transmembrane region" description="Helical" evidence="5">
    <location>
        <begin position="111"/>
        <end position="132"/>
    </location>
</feature>
<evidence type="ECO:0000313" key="8">
    <source>
        <dbReference type="EMBL" id="MFD1486102.1"/>
    </source>
</evidence>
<dbReference type="Proteomes" id="UP001597252">
    <property type="component" value="Unassembled WGS sequence"/>
</dbReference>
<sequence>MSAYLYPVKMAVITFPILALVLALPFLIIQYRRYGSFIFWRAFVVYSFVFYMLTAYFLIVLPLPSRAAVAALTTPKANVIPLTALREFLNTTVFSPLHPGTWLAAMKQPGFIQPVFNIVLTIPFGVYLRYYFKRPLKQILLLSFGLSLFFELTQLSGLYGYYPRPYRLFDVDDLICNSSGGLIGGLVAPTLMRAFPTRDEMDARSLAKGQHVGWLRRFVAFVVDNVVVVGIVSALLGLLLHLLGIDQHLVVLLSEAVIPLFFAHVLVPIFHQGATFGKSLVRIRLVKENGQAVGFWRLFLRAFLLYGVSLQAIRGFFLTFEEIFSKFHRTELNFALLALFGLVCAFLLVNFIWEAATRDNHYFYDVWAQTKQISTVKQAQAAND</sequence>
<dbReference type="PANTHER" id="PTHR36834:SF1">
    <property type="entry name" value="INTEGRAL MEMBRANE PROTEIN"/>
    <property type="match status" value="1"/>
</dbReference>
<protein>
    <submittedName>
        <fullName evidence="8">VanZ family protein</fullName>
    </submittedName>
</protein>
<dbReference type="PANTHER" id="PTHR36834">
    <property type="entry name" value="MEMBRANE PROTEIN-RELATED"/>
    <property type="match status" value="1"/>
</dbReference>
<evidence type="ECO:0000256" key="1">
    <source>
        <dbReference type="ARBA" id="ARBA00004141"/>
    </source>
</evidence>
<accession>A0ABW4E9P8</accession>
<keyword evidence="3 5" id="KW-1133">Transmembrane helix</keyword>
<comment type="caution">
    <text evidence="8">The sequence shown here is derived from an EMBL/GenBank/DDBJ whole genome shotgun (WGS) entry which is preliminary data.</text>
</comment>
<dbReference type="InterPro" id="IPR021192">
    <property type="entry name" value="UCP031578_Vanz/RDD"/>
</dbReference>
<dbReference type="RefSeq" id="WP_125749963.1">
    <property type="nucleotide sequence ID" value="NZ_JBHTON010000053.1"/>
</dbReference>
<evidence type="ECO:0000256" key="3">
    <source>
        <dbReference type="ARBA" id="ARBA00022989"/>
    </source>
</evidence>
<evidence type="ECO:0000313" key="9">
    <source>
        <dbReference type="Proteomes" id="UP001597252"/>
    </source>
</evidence>
<reference evidence="9" key="1">
    <citation type="journal article" date="2019" name="Int. J. Syst. Evol. Microbiol.">
        <title>The Global Catalogue of Microorganisms (GCM) 10K type strain sequencing project: providing services to taxonomists for standard genome sequencing and annotation.</title>
        <authorList>
            <consortium name="The Broad Institute Genomics Platform"/>
            <consortium name="The Broad Institute Genome Sequencing Center for Infectious Disease"/>
            <person name="Wu L."/>
            <person name="Ma J."/>
        </authorList>
    </citation>
    <scope>NUCLEOTIDE SEQUENCE [LARGE SCALE GENOMIC DNA]</scope>
    <source>
        <strain evidence="9">CCM 8903</strain>
    </source>
</reference>
<feature type="transmembrane region" description="Helical" evidence="5">
    <location>
        <begin position="256"/>
        <end position="277"/>
    </location>
</feature>
<evidence type="ECO:0000256" key="4">
    <source>
        <dbReference type="ARBA" id="ARBA00023136"/>
    </source>
</evidence>
<evidence type="ECO:0000256" key="2">
    <source>
        <dbReference type="ARBA" id="ARBA00022692"/>
    </source>
</evidence>
<feature type="transmembrane region" description="Helical" evidence="5">
    <location>
        <begin position="139"/>
        <end position="162"/>
    </location>
</feature>
<proteinExistence type="predicted"/>
<evidence type="ECO:0000256" key="5">
    <source>
        <dbReference type="SAM" id="Phobius"/>
    </source>
</evidence>
<organism evidence="8 9">
    <name type="scientific">Lacticaseibacillus baoqingensis</name>
    <dbReference type="NCBI Taxonomy" id="2486013"/>
    <lineage>
        <taxon>Bacteria</taxon>
        <taxon>Bacillati</taxon>
        <taxon>Bacillota</taxon>
        <taxon>Bacilli</taxon>
        <taxon>Lactobacillales</taxon>
        <taxon>Lactobacillaceae</taxon>
        <taxon>Lacticaseibacillus</taxon>
    </lineage>
</organism>
<gene>
    <name evidence="8" type="ORF">ACFQ5J_12790</name>
</gene>
<dbReference type="PIRSF" id="PIRSF031578">
    <property type="entry name" value="Uncharacterised_Vanz_RDD-cont"/>
    <property type="match status" value="1"/>
</dbReference>
<evidence type="ECO:0000259" key="7">
    <source>
        <dbReference type="Pfam" id="PF06271"/>
    </source>
</evidence>
<dbReference type="EMBL" id="JBHTON010000053">
    <property type="protein sequence ID" value="MFD1486102.1"/>
    <property type="molecule type" value="Genomic_DNA"/>
</dbReference>
<feature type="domain" description="RDD" evidence="7">
    <location>
        <begin position="213"/>
        <end position="368"/>
    </location>
</feature>
<feature type="transmembrane region" description="Helical" evidence="5">
    <location>
        <begin position="298"/>
        <end position="320"/>
    </location>
</feature>